<evidence type="ECO:0000313" key="1">
    <source>
        <dbReference type="EMBL" id="JAH25583.1"/>
    </source>
</evidence>
<dbReference type="EMBL" id="GBXM01082994">
    <property type="protein sequence ID" value="JAH25583.1"/>
    <property type="molecule type" value="Transcribed_RNA"/>
</dbReference>
<protein>
    <submittedName>
        <fullName evidence="1">Uncharacterized protein</fullName>
    </submittedName>
</protein>
<sequence>MMTLIKTIPKLWLSILQIFTSQKQLRALIYRIKHLEKKRKTCFKCLVHHFTY</sequence>
<name>A0A0E9RB57_ANGAN</name>
<reference evidence="1" key="2">
    <citation type="journal article" date="2015" name="Fish Shellfish Immunol.">
        <title>Early steps in the European eel (Anguilla anguilla)-Vibrio vulnificus interaction in the gills: Role of the RtxA13 toxin.</title>
        <authorList>
            <person name="Callol A."/>
            <person name="Pajuelo D."/>
            <person name="Ebbesson L."/>
            <person name="Teles M."/>
            <person name="MacKenzie S."/>
            <person name="Amaro C."/>
        </authorList>
    </citation>
    <scope>NUCLEOTIDE SEQUENCE</scope>
</reference>
<proteinExistence type="predicted"/>
<reference evidence="1" key="1">
    <citation type="submission" date="2014-11" db="EMBL/GenBank/DDBJ databases">
        <authorList>
            <person name="Amaro Gonzalez C."/>
        </authorList>
    </citation>
    <scope>NUCLEOTIDE SEQUENCE</scope>
</reference>
<dbReference type="AlphaFoldDB" id="A0A0E9RB57"/>
<organism evidence="1">
    <name type="scientific">Anguilla anguilla</name>
    <name type="common">European freshwater eel</name>
    <name type="synonym">Muraena anguilla</name>
    <dbReference type="NCBI Taxonomy" id="7936"/>
    <lineage>
        <taxon>Eukaryota</taxon>
        <taxon>Metazoa</taxon>
        <taxon>Chordata</taxon>
        <taxon>Craniata</taxon>
        <taxon>Vertebrata</taxon>
        <taxon>Euteleostomi</taxon>
        <taxon>Actinopterygii</taxon>
        <taxon>Neopterygii</taxon>
        <taxon>Teleostei</taxon>
        <taxon>Anguilliformes</taxon>
        <taxon>Anguillidae</taxon>
        <taxon>Anguilla</taxon>
    </lineage>
</organism>
<accession>A0A0E9RB57</accession>